<keyword evidence="8" id="KW-1185">Reference proteome</keyword>
<dbReference type="SUPFAM" id="SSF47895">
    <property type="entry name" value="Transducin (alpha subunit), insertion domain"/>
    <property type="match status" value="1"/>
</dbReference>
<dbReference type="PROSITE" id="PS51882">
    <property type="entry name" value="G_ALPHA"/>
    <property type="match status" value="1"/>
</dbReference>
<dbReference type="AlphaFoldDB" id="A0AAN5HYP0"/>
<dbReference type="GO" id="GO:0005525">
    <property type="term" value="F:GTP binding"/>
    <property type="evidence" value="ECO:0007669"/>
    <property type="project" value="UniProtKB-KW"/>
</dbReference>
<dbReference type="GO" id="GO:0007188">
    <property type="term" value="P:adenylate cyclase-modulating G protein-coupled receptor signaling pathway"/>
    <property type="evidence" value="ECO:0007669"/>
    <property type="project" value="TreeGrafter"/>
</dbReference>
<dbReference type="FunFam" id="3.40.50.300:FF:003469">
    <property type="entry name" value="Uncharacterized protein"/>
    <property type="match status" value="1"/>
</dbReference>
<evidence type="ECO:0000256" key="3">
    <source>
        <dbReference type="ARBA" id="ARBA00023134"/>
    </source>
</evidence>
<dbReference type="Proteomes" id="UP001328107">
    <property type="component" value="Unassembled WGS sequence"/>
</dbReference>
<comment type="caution">
    <text evidence="7">The sequence shown here is derived from an EMBL/GenBank/DDBJ whole genome shotgun (WGS) entry which is preliminary data.</text>
</comment>
<dbReference type="InterPro" id="IPR011025">
    <property type="entry name" value="GproteinA_insert"/>
</dbReference>
<dbReference type="GO" id="GO:0003924">
    <property type="term" value="F:GTPase activity"/>
    <property type="evidence" value="ECO:0007669"/>
    <property type="project" value="InterPro"/>
</dbReference>
<feature type="binding site" evidence="5">
    <location>
        <begin position="68"/>
        <end position="72"/>
    </location>
    <ligand>
        <name>GTP</name>
        <dbReference type="ChEBI" id="CHEBI:37565"/>
    </ligand>
</feature>
<evidence type="ECO:0000313" key="7">
    <source>
        <dbReference type="EMBL" id="GMR45747.1"/>
    </source>
</evidence>
<sequence>KCVRSFVRLHPDYPSLPDNAHYYVPILPQLLAPDYVPTAEDVLHLRVPTASVNEINFTFATRTIRLIDVGGQRSYRKKWIHHFEGVAAVLFVASIAAYDQHLDDVDKDIIPVRYHESSLPRVSRLRDSVQLFGEMLRTRFLRGSAFILLLNKKYIDSYSKTKPEANDKFSFLDGTTNEEAADFIKEYFLKRRSSKDSTRSIYSHFTCATDTNNVEFVFKAACDIIMNRNLKANGME</sequence>
<keyword evidence="3 5" id="KW-0342">GTP-binding</keyword>
<feature type="binding site" evidence="5">
    <location>
        <position position="208"/>
    </location>
    <ligand>
        <name>GTP</name>
        <dbReference type="ChEBI" id="CHEBI:37565"/>
    </ligand>
</feature>
<dbReference type="PANTHER" id="PTHR10218:SF302">
    <property type="entry name" value="GUANINE NUCLEOTIDE-BINDING PROTEIN ALPHA-5 SUBUNIT"/>
    <property type="match status" value="1"/>
</dbReference>
<protein>
    <recommendedName>
        <fullName evidence="9">ADP ribosylation factor</fullName>
    </recommendedName>
</protein>
<dbReference type="InterPro" id="IPR001019">
    <property type="entry name" value="Gprotein_alpha_su"/>
</dbReference>
<keyword evidence="2 5" id="KW-0547">Nucleotide-binding</keyword>
<organism evidence="7 8">
    <name type="scientific">Pristionchus mayeri</name>
    <dbReference type="NCBI Taxonomy" id="1317129"/>
    <lineage>
        <taxon>Eukaryota</taxon>
        <taxon>Metazoa</taxon>
        <taxon>Ecdysozoa</taxon>
        <taxon>Nematoda</taxon>
        <taxon>Chromadorea</taxon>
        <taxon>Rhabditida</taxon>
        <taxon>Rhabditina</taxon>
        <taxon>Diplogasteromorpha</taxon>
        <taxon>Diplogasteroidea</taxon>
        <taxon>Neodiplogasteridae</taxon>
        <taxon>Pristionchus</taxon>
    </lineage>
</organism>
<dbReference type="GO" id="GO:0046872">
    <property type="term" value="F:metal ion binding"/>
    <property type="evidence" value="ECO:0007669"/>
    <property type="project" value="UniProtKB-KW"/>
</dbReference>
<keyword evidence="4" id="KW-0807">Transducer</keyword>
<gene>
    <name evidence="7" type="ORF">PMAYCL1PPCAC_15942</name>
</gene>
<evidence type="ECO:0000256" key="1">
    <source>
        <dbReference type="ARBA" id="ARBA00022723"/>
    </source>
</evidence>
<dbReference type="GO" id="GO:0001664">
    <property type="term" value="F:G protein-coupled receptor binding"/>
    <property type="evidence" value="ECO:0007669"/>
    <property type="project" value="TreeGrafter"/>
</dbReference>
<accession>A0AAN5HYP0</accession>
<dbReference type="EMBL" id="BTRK01000004">
    <property type="protein sequence ID" value="GMR45747.1"/>
    <property type="molecule type" value="Genomic_DNA"/>
</dbReference>
<dbReference type="SMART" id="SM00275">
    <property type="entry name" value="G_alpha"/>
    <property type="match status" value="1"/>
</dbReference>
<dbReference type="Gene3D" id="1.10.400.10">
    <property type="entry name" value="GI Alpha 1, domain 2-like"/>
    <property type="match status" value="1"/>
</dbReference>
<dbReference type="InterPro" id="IPR027417">
    <property type="entry name" value="P-loop_NTPase"/>
</dbReference>
<reference evidence="8" key="1">
    <citation type="submission" date="2022-10" db="EMBL/GenBank/DDBJ databases">
        <title>Genome assembly of Pristionchus species.</title>
        <authorList>
            <person name="Yoshida K."/>
            <person name="Sommer R.J."/>
        </authorList>
    </citation>
    <scope>NUCLEOTIDE SEQUENCE [LARGE SCALE GENOMIC DNA]</scope>
    <source>
        <strain evidence="8">RS5460</strain>
    </source>
</reference>
<evidence type="ECO:0008006" key="9">
    <source>
        <dbReference type="Google" id="ProtNLM"/>
    </source>
</evidence>
<dbReference type="GO" id="GO:0031683">
    <property type="term" value="F:G-protein beta/gamma-subunit complex binding"/>
    <property type="evidence" value="ECO:0007669"/>
    <property type="project" value="InterPro"/>
</dbReference>
<dbReference type="PANTHER" id="PTHR10218">
    <property type="entry name" value="GTP-BINDING PROTEIN ALPHA SUBUNIT"/>
    <property type="match status" value="1"/>
</dbReference>
<dbReference type="SUPFAM" id="SSF52540">
    <property type="entry name" value="P-loop containing nucleoside triphosphate hydrolases"/>
    <property type="match status" value="1"/>
</dbReference>
<dbReference type="GO" id="GO:0005834">
    <property type="term" value="C:heterotrimeric G-protein complex"/>
    <property type="evidence" value="ECO:0007669"/>
    <property type="project" value="TreeGrafter"/>
</dbReference>
<dbReference type="Gene3D" id="3.40.50.300">
    <property type="entry name" value="P-loop containing nucleotide triphosphate hydrolases"/>
    <property type="match status" value="1"/>
</dbReference>
<dbReference type="Pfam" id="PF00503">
    <property type="entry name" value="G-alpha"/>
    <property type="match status" value="1"/>
</dbReference>
<evidence type="ECO:0000256" key="2">
    <source>
        <dbReference type="ARBA" id="ARBA00022741"/>
    </source>
</evidence>
<feature type="binding site" evidence="6">
    <location>
        <position position="49"/>
    </location>
    <ligand>
        <name>Mg(2+)</name>
        <dbReference type="ChEBI" id="CHEBI:18420"/>
    </ligand>
</feature>
<evidence type="ECO:0000313" key="8">
    <source>
        <dbReference type="Proteomes" id="UP001328107"/>
    </source>
</evidence>
<dbReference type="GO" id="GO:0005737">
    <property type="term" value="C:cytoplasm"/>
    <property type="evidence" value="ECO:0007669"/>
    <property type="project" value="TreeGrafter"/>
</dbReference>
<name>A0AAN5HYP0_9BILA</name>
<proteinExistence type="predicted"/>
<evidence type="ECO:0000256" key="5">
    <source>
        <dbReference type="PIRSR" id="PIRSR601019-1"/>
    </source>
</evidence>
<dbReference type="PRINTS" id="PR00318">
    <property type="entry name" value="GPROTEINA"/>
</dbReference>
<keyword evidence="1 6" id="KW-0479">Metal-binding</keyword>
<keyword evidence="6" id="KW-0460">Magnesium</keyword>
<feature type="binding site" evidence="5">
    <location>
        <begin position="43"/>
        <end position="49"/>
    </location>
    <ligand>
        <name>GTP</name>
        <dbReference type="ChEBI" id="CHEBI:37565"/>
    </ligand>
</feature>
<feature type="non-terminal residue" evidence="7">
    <location>
        <position position="1"/>
    </location>
</feature>
<evidence type="ECO:0000256" key="6">
    <source>
        <dbReference type="PIRSR" id="PIRSR601019-2"/>
    </source>
</evidence>
<evidence type="ECO:0000256" key="4">
    <source>
        <dbReference type="ARBA" id="ARBA00023224"/>
    </source>
</evidence>